<dbReference type="Proteomes" id="UP000185781">
    <property type="component" value="Unassembled WGS sequence"/>
</dbReference>
<sequence length="342" mass="38970">MKALNFLVIGKNDEILATLQRIIEKNDGWKAEILSDESKSQDFIKNNPVDIVLLSSGLEEQFEKQISVFCRNFDENIKVIEHYGGGSGLLFNEVENSFAAAKKPENRVVHRADSRGVTNEQWLISKKTFSFGEFYDPEKMQFGALRVLNDDTVAAGKGFGTHPHDNMEIISIALEGTLIHHDNLGNHNEIKGGEIQVMSAGTGLMHSEFSKDEGDWVKFLQIWVYPNKRNVTPRYDQMKLDRTKSQNRFQQILSPDPQDDGIWIHQEAWFHLGDFENTAETRYQIKKKGNGVYVFIIKGSAEIEGQQLEERDGFGIWDISELNIKSTSENTEILLMEVPMEV</sequence>
<dbReference type="CDD" id="cd02910">
    <property type="entry name" value="cupin_Yhhw_N"/>
    <property type="match status" value="1"/>
</dbReference>
<dbReference type="PANTHER" id="PTHR43212:SF3">
    <property type="entry name" value="QUERCETIN 2,3-DIOXYGENASE"/>
    <property type="match status" value="1"/>
</dbReference>
<feature type="domain" description="Quercetin 2,3-dioxygenase C-terminal cupin" evidence="4">
    <location>
        <begin position="252"/>
        <end position="338"/>
    </location>
</feature>
<dbReference type="EMBL" id="FTOV01000010">
    <property type="protein sequence ID" value="SIT20509.1"/>
    <property type="molecule type" value="Genomic_DNA"/>
</dbReference>
<name>A0A1N7QCN6_9FLAO</name>
<evidence type="ECO:0000256" key="1">
    <source>
        <dbReference type="ARBA" id="ARBA00008416"/>
    </source>
</evidence>
<evidence type="ECO:0000256" key="2">
    <source>
        <dbReference type="RuleBase" id="RU003457"/>
    </source>
</evidence>
<dbReference type="RefSeq" id="WP_084196471.1">
    <property type="nucleotide sequence ID" value="NZ_FTOV01000010.1"/>
</dbReference>
<dbReference type="AlphaFoldDB" id="A0A1N7QCN6"/>
<dbReference type="InterPro" id="IPR003829">
    <property type="entry name" value="Pirin_N_dom"/>
</dbReference>
<dbReference type="InterPro" id="IPR011051">
    <property type="entry name" value="RmlC_Cupin_sf"/>
</dbReference>
<dbReference type="InterPro" id="IPR012093">
    <property type="entry name" value="Pirin"/>
</dbReference>
<evidence type="ECO:0000259" key="3">
    <source>
        <dbReference type="Pfam" id="PF02678"/>
    </source>
</evidence>
<dbReference type="PANTHER" id="PTHR43212">
    <property type="entry name" value="QUERCETIN 2,3-DIOXYGENASE"/>
    <property type="match status" value="1"/>
</dbReference>
<dbReference type="InterPro" id="IPR041602">
    <property type="entry name" value="Quercetinase_C"/>
</dbReference>
<evidence type="ECO:0000313" key="6">
    <source>
        <dbReference type="Proteomes" id="UP000185781"/>
    </source>
</evidence>
<evidence type="ECO:0000313" key="5">
    <source>
        <dbReference type="EMBL" id="SIT20509.1"/>
    </source>
</evidence>
<dbReference type="SUPFAM" id="SSF51182">
    <property type="entry name" value="RmlC-like cupins"/>
    <property type="match status" value="1"/>
</dbReference>
<proteinExistence type="inferred from homology"/>
<dbReference type="Gene3D" id="2.60.120.10">
    <property type="entry name" value="Jelly Rolls"/>
    <property type="match status" value="2"/>
</dbReference>
<reference evidence="5 6" key="1">
    <citation type="submission" date="2017-01" db="EMBL/GenBank/DDBJ databases">
        <authorList>
            <person name="Mah S.A."/>
            <person name="Swanson W.J."/>
            <person name="Moy G.W."/>
            <person name="Vacquier V.D."/>
        </authorList>
    </citation>
    <scope>NUCLEOTIDE SEQUENCE [LARGE SCALE GENOMIC DNA]</scope>
    <source>
        <strain evidence="5 6">DSM 18014</strain>
    </source>
</reference>
<gene>
    <name evidence="5" type="ORF">SAMN05421785_110131</name>
</gene>
<protein>
    <recommendedName>
        <fullName evidence="7">Pirin family protein</fullName>
    </recommendedName>
</protein>
<dbReference type="Pfam" id="PF02678">
    <property type="entry name" value="Pirin"/>
    <property type="match status" value="1"/>
</dbReference>
<organism evidence="5 6">
    <name type="scientific">Chryseobacterium gambrini</name>
    <dbReference type="NCBI Taxonomy" id="373672"/>
    <lineage>
        <taxon>Bacteria</taxon>
        <taxon>Pseudomonadati</taxon>
        <taxon>Bacteroidota</taxon>
        <taxon>Flavobacteriia</taxon>
        <taxon>Flavobacteriales</taxon>
        <taxon>Weeksellaceae</taxon>
        <taxon>Chryseobacterium group</taxon>
        <taxon>Chryseobacterium</taxon>
    </lineage>
</organism>
<accession>A0A1N7QCN6</accession>
<dbReference type="STRING" id="373672.SAMN05421785_110131"/>
<evidence type="ECO:0000259" key="4">
    <source>
        <dbReference type="Pfam" id="PF17954"/>
    </source>
</evidence>
<dbReference type="InterPro" id="IPR014710">
    <property type="entry name" value="RmlC-like_jellyroll"/>
</dbReference>
<dbReference type="Pfam" id="PF17954">
    <property type="entry name" value="Pirin_C_2"/>
    <property type="match status" value="1"/>
</dbReference>
<comment type="similarity">
    <text evidence="1 2">Belongs to the pirin family.</text>
</comment>
<feature type="domain" description="Pirin N-terminal" evidence="3">
    <location>
        <begin position="117"/>
        <end position="224"/>
    </location>
</feature>
<dbReference type="OrthoDB" id="321327at2"/>
<evidence type="ECO:0008006" key="7">
    <source>
        <dbReference type="Google" id="ProtNLM"/>
    </source>
</evidence>